<dbReference type="Proteomes" id="UP000808337">
    <property type="component" value="Unassembled WGS sequence"/>
</dbReference>
<sequence length="164" mass="17494">MFSRYQPAVTGSPVISDNCTSVANLVVTPGCRSRSSGMQQYRNNKRTWTVADACGNSTTCIQTIQITDLLKPTLTCPLGYVISCEDSVLPDATGVAVAADNCTPVGLLTINYTDNVSGLFGCNGTGILNRTWMATDLCGNTTTCVQQIWIVDHTDPVITCPCQC</sequence>
<proteinExistence type="predicted"/>
<evidence type="ECO:0000313" key="1">
    <source>
        <dbReference type="EMBL" id="MBK9982189.1"/>
    </source>
</evidence>
<comment type="caution">
    <text evidence="1">The sequence shown here is derived from an EMBL/GenBank/DDBJ whole genome shotgun (WGS) entry which is preliminary data.</text>
</comment>
<reference evidence="1 2" key="1">
    <citation type="submission" date="2020-10" db="EMBL/GenBank/DDBJ databases">
        <title>Connecting structure to function with the recovery of over 1000 high-quality activated sludge metagenome-assembled genomes encoding full-length rRNA genes using long-read sequencing.</title>
        <authorList>
            <person name="Singleton C.M."/>
            <person name="Petriglieri F."/>
            <person name="Kristensen J.M."/>
            <person name="Kirkegaard R.H."/>
            <person name="Michaelsen T.Y."/>
            <person name="Andersen M.H."/>
            <person name="Karst S.M."/>
            <person name="Dueholm M.S."/>
            <person name="Nielsen P.H."/>
            <person name="Albertsen M."/>
        </authorList>
    </citation>
    <scope>NUCLEOTIDE SEQUENCE [LARGE SCALE GENOMIC DNA]</scope>
    <source>
        <strain evidence="1">Ribe_18-Q3-R11-54_MAXAC.273</strain>
    </source>
</reference>
<evidence type="ECO:0008006" key="3">
    <source>
        <dbReference type="Google" id="ProtNLM"/>
    </source>
</evidence>
<accession>A0A9D7SWI6</accession>
<dbReference type="AlphaFoldDB" id="A0A9D7SWI6"/>
<organism evidence="1 2">
    <name type="scientific">Candidatus Opimibacter skivensis</name>
    <dbReference type="NCBI Taxonomy" id="2982028"/>
    <lineage>
        <taxon>Bacteria</taxon>
        <taxon>Pseudomonadati</taxon>
        <taxon>Bacteroidota</taxon>
        <taxon>Saprospiria</taxon>
        <taxon>Saprospirales</taxon>
        <taxon>Saprospiraceae</taxon>
        <taxon>Candidatus Opimibacter</taxon>
    </lineage>
</organism>
<name>A0A9D7SWI6_9BACT</name>
<evidence type="ECO:0000313" key="2">
    <source>
        <dbReference type="Proteomes" id="UP000808337"/>
    </source>
</evidence>
<dbReference type="EMBL" id="JADKGY010000004">
    <property type="protein sequence ID" value="MBK9982189.1"/>
    <property type="molecule type" value="Genomic_DNA"/>
</dbReference>
<gene>
    <name evidence="1" type="ORF">IPP15_07145</name>
</gene>
<protein>
    <recommendedName>
        <fullName evidence="3">HYR domain-containing protein</fullName>
    </recommendedName>
</protein>